<dbReference type="InterPro" id="IPR036890">
    <property type="entry name" value="HATPase_C_sf"/>
</dbReference>
<evidence type="ECO:0000256" key="10">
    <source>
        <dbReference type="SAM" id="Coils"/>
    </source>
</evidence>
<protein>
    <recommendedName>
        <fullName evidence="2">histidine kinase</fullName>
        <ecNumber evidence="2">2.7.13.3</ecNumber>
    </recommendedName>
</protein>
<keyword evidence="4" id="KW-0808">Transferase</keyword>
<accession>A0AA49Q4U4</accession>
<evidence type="ECO:0000313" key="16">
    <source>
        <dbReference type="Proteomes" id="UP001229955"/>
    </source>
</evidence>
<dbReference type="RefSeq" id="WP_367887278.1">
    <property type="nucleotide sequence ID" value="NZ_CP130612.1"/>
</dbReference>
<dbReference type="SUPFAM" id="SSF55874">
    <property type="entry name" value="ATPase domain of HSP90 chaperone/DNA topoisomerase II/histidine kinase"/>
    <property type="match status" value="1"/>
</dbReference>
<dbReference type="KEGG" id="pspc:Strain318_000835"/>
<evidence type="ECO:0000256" key="8">
    <source>
        <dbReference type="ARBA" id="ARBA00023012"/>
    </source>
</evidence>
<keyword evidence="11" id="KW-1133">Transmembrane helix</keyword>
<feature type="domain" description="Histidine kinase" evidence="12">
    <location>
        <begin position="376"/>
        <end position="598"/>
    </location>
</feature>
<dbReference type="Pfam" id="PF00072">
    <property type="entry name" value="Response_reg"/>
    <property type="match status" value="1"/>
</dbReference>
<evidence type="ECO:0000256" key="1">
    <source>
        <dbReference type="ARBA" id="ARBA00000085"/>
    </source>
</evidence>
<keyword evidence="11" id="KW-0472">Membrane</keyword>
<keyword evidence="6" id="KW-0418">Kinase</keyword>
<dbReference type="EMBL" id="CP130612">
    <property type="protein sequence ID" value="WKW11580.1"/>
    <property type="molecule type" value="Genomic_DNA"/>
</dbReference>
<comment type="catalytic activity">
    <reaction evidence="1">
        <text>ATP + protein L-histidine = ADP + protein N-phospho-L-histidine.</text>
        <dbReference type="EC" id="2.7.13.3"/>
    </reaction>
</comment>
<dbReference type="SUPFAM" id="SSF52172">
    <property type="entry name" value="CheY-like"/>
    <property type="match status" value="1"/>
</dbReference>
<evidence type="ECO:0000313" key="15">
    <source>
        <dbReference type="EMBL" id="WKW14490.1"/>
    </source>
</evidence>
<evidence type="ECO:0000256" key="11">
    <source>
        <dbReference type="SAM" id="Phobius"/>
    </source>
</evidence>
<dbReference type="InterPro" id="IPR011006">
    <property type="entry name" value="CheY-like_superfamily"/>
</dbReference>
<dbReference type="Proteomes" id="UP001229955">
    <property type="component" value="Chromosome"/>
</dbReference>
<dbReference type="InterPro" id="IPR003594">
    <property type="entry name" value="HATPase_dom"/>
</dbReference>
<evidence type="ECO:0000256" key="5">
    <source>
        <dbReference type="ARBA" id="ARBA00022741"/>
    </source>
</evidence>
<dbReference type="Gene3D" id="3.40.50.2300">
    <property type="match status" value="1"/>
</dbReference>
<keyword evidence="10" id="KW-0175">Coiled coil</keyword>
<proteinExistence type="predicted"/>
<dbReference type="Pfam" id="PF02518">
    <property type="entry name" value="HATPase_c"/>
    <property type="match status" value="1"/>
</dbReference>
<dbReference type="InterPro" id="IPR003661">
    <property type="entry name" value="HisK_dim/P_dom"/>
</dbReference>
<dbReference type="AlphaFoldDB" id="A0AA49Q4U4"/>
<keyword evidence="16" id="KW-1185">Reference proteome</keyword>
<feature type="modified residue" description="4-aspartylphosphate" evidence="9">
    <location>
        <position position="681"/>
    </location>
</feature>
<keyword evidence="8" id="KW-0902">Two-component regulatory system</keyword>
<dbReference type="SMART" id="SM00387">
    <property type="entry name" value="HATPase_c"/>
    <property type="match status" value="1"/>
</dbReference>
<dbReference type="Pfam" id="PF00512">
    <property type="entry name" value="HisKA"/>
    <property type="match status" value="1"/>
</dbReference>
<dbReference type="CDD" id="cd00082">
    <property type="entry name" value="HisKA"/>
    <property type="match status" value="1"/>
</dbReference>
<evidence type="ECO:0000256" key="9">
    <source>
        <dbReference type="PROSITE-ProRule" id="PRU00169"/>
    </source>
</evidence>
<gene>
    <name evidence="14" type="ORF">Strain138_000835</name>
    <name evidence="15" type="ORF">Strain318_000835</name>
</gene>
<dbReference type="PROSITE" id="PS50110">
    <property type="entry name" value="RESPONSE_REGULATORY"/>
    <property type="match status" value="1"/>
</dbReference>
<accession>A0AA49Q7W8</accession>
<dbReference type="EC" id="2.7.13.3" evidence="2"/>
<dbReference type="PANTHER" id="PTHR43065">
    <property type="entry name" value="SENSOR HISTIDINE KINASE"/>
    <property type="match status" value="1"/>
</dbReference>
<evidence type="ECO:0000256" key="3">
    <source>
        <dbReference type="ARBA" id="ARBA00022553"/>
    </source>
</evidence>
<dbReference type="SMART" id="SM00388">
    <property type="entry name" value="HisKA"/>
    <property type="match status" value="1"/>
</dbReference>
<dbReference type="InterPro" id="IPR001789">
    <property type="entry name" value="Sig_transdc_resp-reg_receiver"/>
</dbReference>
<dbReference type="GO" id="GO:0005524">
    <property type="term" value="F:ATP binding"/>
    <property type="evidence" value="ECO:0007669"/>
    <property type="project" value="UniProtKB-KW"/>
</dbReference>
<evidence type="ECO:0000256" key="4">
    <source>
        <dbReference type="ARBA" id="ARBA00022679"/>
    </source>
</evidence>
<dbReference type="Gene3D" id="3.30.565.10">
    <property type="entry name" value="Histidine kinase-like ATPase, C-terminal domain"/>
    <property type="match status" value="1"/>
</dbReference>
<feature type="transmembrane region" description="Helical" evidence="11">
    <location>
        <begin position="278"/>
        <end position="297"/>
    </location>
</feature>
<evidence type="ECO:0000259" key="12">
    <source>
        <dbReference type="PROSITE" id="PS50109"/>
    </source>
</evidence>
<keyword evidence="7 14" id="KW-0067">ATP-binding</keyword>
<evidence type="ECO:0000256" key="7">
    <source>
        <dbReference type="ARBA" id="ARBA00022840"/>
    </source>
</evidence>
<name>A0AA49Q4U4_9BACT</name>
<dbReference type="GO" id="GO:0000155">
    <property type="term" value="F:phosphorelay sensor kinase activity"/>
    <property type="evidence" value="ECO:0007669"/>
    <property type="project" value="InterPro"/>
</dbReference>
<reference evidence="14" key="1">
    <citation type="submission" date="2023-07" db="EMBL/GenBank/DDBJ databases">
        <authorList>
            <person name="Haufschild T."/>
            <person name="Kallscheuer N."/>
            <person name="Hammer J."/>
            <person name="Kohn T."/>
            <person name="Kabuu M."/>
            <person name="Jogler M."/>
            <person name="Wohfarth N."/>
            <person name="Heuer A."/>
            <person name="Rohde M."/>
            <person name="van Teeseling M.C.F."/>
            <person name="Jogler C."/>
        </authorList>
    </citation>
    <scope>NUCLEOTIDE SEQUENCE</scope>
    <source>
        <strain evidence="14">Strain 138</strain>
        <strain evidence="15">Strain 318</strain>
    </source>
</reference>
<dbReference type="SUPFAM" id="SSF47384">
    <property type="entry name" value="Homodimeric domain of signal transducing histidine kinase"/>
    <property type="match status" value="1"/>
</dbReference>
<organism evidence="14">
    <name type="scientific">Pseudogemmatithrix spongiicola</name>
    <dbReference type="NCBI Taxonomy" id="3062599"/>
    <lineage>
        <taxon>Bacteria</taxon>
        <taxon>Pseudomonadati</taxon>
        <taxon>Gemmatimonadota</taxon>
        <taxon>Gemmatimonadia</taxon>
        <taxon>Gemmatimonadales</taxon>
        <taxon>Gemmatimonadaceae</taxon>
        <taxon>Pseudogemmatithrix</taxon>
    </lineage>
</organism>
<dbReference type="PRINTS" id="PR00344">
    <property type="entry name" value="BCTRLSENSOR"/>
</dbReference>
<keyword evidence="3 9" id="KW-0597">Phosphoprotein</keyword>
<feature type="coiled-coil region" evidence="10">
    <location>
        <begin position="334"/>
        <end position="367"/>
    </location>
</feature>
<sequence>MTRILRSIAIRFPLLLAAIVMAVAVVTGRLANREIGEVLVSAARADLEHGATQLAQLLGNGIPAARRTLTEAARGPQLRRALGPRSSEAEAAALLEAYASAPETGTRAAARLLTPDGDVRASWTRVAGATSMGWTIGGLREGTLPRDSATIGPVVAIRDTTPGFVAVAPVVSEDGALLGWLEEVHVARGTGAAEIRALIGIERLLLGSTEWTVWSDFDRIVPGPEFTAAPDSVQRVASPGGVTALGLGRAVPGTPWLVWVERPEADIMAPIRSFLDRMWLATLVIAGVGAALAWLLARYLAARIRVVAVELDRTLAAHGAPPAAEPGLAAADPADELRQLEESYAALEERLEQRRRLDEQVLQAQKLEAVGRLAGGIAHDFNNLLTVMASYAGMAREGLAPDSPEAHDLDEVLKAIDRATALTRQLLTFSRQRLSDVQPLDLNGVVRNTDSMLARLIPSNVERRIELATDLPPIEADATQMEQVLVNLVVNAVDAMPDGGRLTIRTSRSRLSGLHGADSTAPAEDCVCLEVSDTGVGMDAATLARVFDPFFTTKPLGKGTGLGLATVHGIAQAAGGRIVPQSEPGKGTAMRVYFPLVRPAQEAEPDSANPGSSSRALAITGEALVPGLVMLAEDDPSTRMVMKRILEAGGHRVHAHETADAALAWLETCPAGSFPIAVISDVMMPGMNGIAFAAVLRERFPHLPVILVSGYADVRDRIPADLASRPVILEKPFTASALHAALRRAVRHARSSRQA</sequence>
<dbReference type="InterPro" id="IPR005467">
    <property type="entry name" value="His_kinase_dom"/>
</dbReference>
<evidence type="ECO:0000256" key="6">
    <source>
        <dbReference type="ARBA" id="ARBA00022777"/>
    </source>
</evidence>
<dbReference type="PROSITE" id="PS50109">
    <property type="entry name" value="HIS_KIN"/>
    <property type="match status" value="1"/>
</dbReference>
<dbReference type="InterPro" id="IPR004358">
    <property type="entry name" value="Sig_transdc_His_kin-like_C"/>
</dbReference>
<keyword evidence="5" id="KW-0547">Nucleotide-binding</keyword>
<feature type="domain" description="Response regulatory" evidence="13">
    <location>
        <begin position="628"/>
        <end position="746"/>
    </location>
</feature>
<feature type="transmembrane region" description="Helical" evidence="11">
    <location>
        <begin position="12"/>
        <end position="31"/>
    </location>
</feature>
<keyword evidence="11" id="KW-0812">Transmembrane</keyword>
<dbReference type="SMART" id="SM00448">
    <property type="entry name" value="REC"/>
    <property type="match status" value="1"/>
</dbReference>
<evidence type="ECO:0000259" key="13">
    <source>
        <dbReference type="PROSITE" id="PS50110"/>
    </source>
</evidence>
<dbReference type="EMBL" id="CP130613">
    <property type="protein sequence ID" value="WKW14490.1"/>
    <property type="molecule type" value="Genomic_DNA"/>
</dbReference>
<dbReference type="InterPro" id="IPR036097">
    <property type="entry name" value="HisK_dim/P_sf"/>
</dbReference>
<dbReference type="PANTHER" id="PTHR43065:SF46">
    <property type="entry name" value="C4-DICARBOXYLATE TRANSPORT SENSOR PROTEIN DCTB"/>
    <property type="match status" value="1"/>
</dbReference>
<evidence type="ECO:0000313" key="14">
    <source>
        <dbReference type="EMBL" id="WKW11580.1"/>
    </source>
</evidence>
<evidence type="ECO:0000256" key="2">
    <source>
        <dbReference type="ARBA" id="ARBA00012438"/>
    </source>
</evidence>
<dbReference type="Gene3D" id="1.10.287.130">
    <property type="match status" value="1"/>
</dbReference>